<dbReference type="EMBL" id="FQXI01000001">
    <property type="protein sequence ID" value="SHG95346.1"/>
    <property type="molecule type" value="Genomic_DNA"/>
</dbReference>
<feature type="domain" description="ABC transporter" evidence="5">
    <location>
        <begin position="4"/>
        <end position="230"/>
    </location>
</feature>
<dbReference type="RefSeq" id="WP_073182810.1">
    <property type="nucleotide sequence ID" value="NZ_FQXI01000001.1"/>
</dbReference>
<evidence type="ECO:0000313" key="6">
    <source>
        <dbReference type="EMBL" id="SHG95346.1"/>
    </source>
</evidence>
<keyword evidence="2" id="KW-0813">Transport</keyword>
<dbReference type="InterPro" id="IPR050763">
    <property type="entry name" value="ABC_transporter_ATP-binding"/>
</dbReference>
<dbReference type="OrthoDB" id="1696006at2"/>
<evidence type="ECO:0000259" key="5">
    <source>
        <dbReference type="PROSITE" id="PS50893"/>
    </source>
</evidence>
<dbReference type="SUPFAM" id="SSF52540">
    <property type="entry name" value="P-loop containing nucleoside triphosphate hydrolases"/>
    <property type="match status" value="1"/>
</dbReference>
<organism evidence="6 7">
    <name type="scientific">Anaerosphaera aminiphila DSM 21120</name>
    <dbReference type="NCBI Taxonomy" id="1120995"/>
    <lineage>
        <taxon>Bacteria</taxon>
        <taxon>Bacillati</taxon>
        <taxon>Bacillota</taxon>
        <taxon>Tissierellia</taxon>
        <taxon>Tissierellales</taxon>
        <taxon>Peptoniphilaceae</taxon>
        <taxon>Anaerosphaera</taxon>
    </lineage>
</organism>
<dbReference type="Gene3D" id="3.40.50.300">
    <property type="entry name" value="P-loop containing nucleotide triphosphate hydrolases"/>
    <property type="match status" value="1"/>
</dbReference>
<keyword evidence="3" id="KW-0547">Nucleotide-binding</keyword>
<dbReference type="AlphaFoldDB" id="A0A1M5P0J9"/>
<dbReference type="PROSITE" id="PS50893">
    <property type="entry name" value="ABC_TRANSPORTER_2"/>
    <property type="match status" value="1"/>
</dbReference>
<dbReference type="STRING" id="1120995.SAMN02745245_00135"/>
<dbReference type="InterPro" id="IPR003593">
    <property type="entry name" value="AAA+_ATPase"/>
</dbReference>
<dbReference type="InterPro" id="IPR003439">
    <property type="entry name" value="ABC_transporter-like_ATP-bd"/>
</dbReference>
<gene>
    <name evidence="6" type="ORF">SAMN02745245_00135</name>
</gene>
<evidence type="ECO:0000256" key="1">
    <source>
        <dbReference type="ARBA" id="ARBA00005417"/>
    </source>
</evidence>
<protein>
    <submittedName>
        <fullName evidence="6">ABC-2 type transport system ATP-binding protein</fullName>
    </submittedName>
</protein>
<keyword evidence="4 6" id="KW-0067">ATP-binding</keyword>
<dbReference type="GO" id="GO:0016887">
    <property type="term" value="F:ATP hydrolysis activity"/>
    <property type="evidence" value="ECO:0007669"/>
    <property type="project" value="InterPro"/>
</dbReference>
<reference evidence="6 7" key="1">
    <citation type="submission" date="2016-11" db="EMBL/GenBank/DDBJ databases">
        <authorList>
            <person name="Jaros S."/>
            <person name="Januszkiewicz K."/>
            <person name="Wedrychowicz H."/>
        </authorList>
    </citation>
    <scope>NUCLEOTIDE SEQUENCE [LARGE SCALE GENOMIC DNA]</scope>
    <source>
        <strain evidence="6 7">DSM 21120</strain>
    </source>
</reference>
<dbReference type="InterPro" id="IPR027417">
    <property type="entry name" value="P-loop_NTPase"/>
</dbReference>
<name>A0A1M5P0J9_9FIRM</name>
<sequence length="295" mass="33640">MSAIVISDLTKRIGKRSVFSNIDLEVIEGEFFALLGLEDSGKTTLARILFNYLKPAKGTVSIFDMDSSKDSKAIKESVSFVPEELLFQENAKVINLLKTTLNMHNLKNSEEIDMLLDYFNLNPKLRVLDMDNSEKKIFSIINALIVKPRLLIMDEPTKYLSDSQVEKLFTYLNDLKVENSLTLFMLTNSLSEAQRFCDRVAYLHEGEIRGVEQLNNKAANDKIIKIYSGIEDLTPFINIGAKIITSSEGNKILYYDKDMKNLSRVIYECEIDNYSIEDSSLSDKIEAYYSKKEEA</sequence>
<dbReference type="PANTHER" id="PTHR42711">
    <property type="entry name" value="ABC TRANSPORTER ATP-BINDING PROTEIN"/>
    <property type="match status" value="1"/>
</dbReference>
<dbReference type="Proteomes" id="UP000184032">
    <property type="component" value="Unassembled WGS sequence"/>
</dbReference>
<dbReference type="GO" id="GO:0005524">
    <property type="term" value="F:ATP binding"/>
    <property type="evidence" value="ECO:0007669"/>
    <property type="project" value="UniProtKB-KW"/>
</dbReference>
<evidence type="ECO:0000256" key="2">
    <source>
        <dbReference type="ARBA" id="ARBA00022448"/>
    </source>
</evidence>
<proteinExistence type="inferred from homology"/>
<evidence type="ECO:0000256" key="3">
    <source>
        <dbReference type="ARBA" id="ARBA00022741"/>
    </source>
</evidence>
<evidence type="ECO:0000256" key="4">
    <source>
        <dbReference type="ARBA" id="ARBA00022840"/>
    </source>
</evidence>
<comment type="similarity">
    <text evidence="1">Belongs to the ABC transporter superfamily.</text>
</comment>
<evidence type="ECO:0000313" key="7">
    <source>
        <dbReference type="Proteomes" id="UP000184032"/>
    </source>
</evidence>
<accession>A0A1M5P0J9</accession>
<dbReference type="Pfam" id="PF00005">
    <property type="entry name" value="ABC_tran"/>
    <property type="match status" value="1"/>
</dbReference>
<dbReference type="PANTHER" id="PTHR42711:SF5">
    <property type="entry name" value="ABC TRANSPORTER ATP-BINDING PROTEIN NATA"/>
    <property type="match status" value="1"/>
</dbReference>
<dbReference type="SMART" id="SM00382">
    <property type="entry name" value="AAA"/>
    <property type="match status" value="1"/>
</dbReference>
<keyword evidence="7" id="KW-1185">Reference proteome</keyword>